<feature type="repeat" description="TPR" evidence="1">
    <location>
        <begin position="188"/>
        <end position="221"/>
    </location>
</feature>
<reference evidence="3 5" key="1">
    <citation type="journal article" date="2012" name="J. Bacteriol.">
        <title>Genome Sequence of n-Alkane-Degrading Hydrocarboniphaga effusa Strain AP103T (ATCC BAA-332T).</title>
        <authorList>
            <person name="Chang H.K."/>
            <person name="Zylstra G.J."/>
            <person name="Chae J.C."/>
        </authorList>
    </citation>
    <scope>NUCLEOTIDE SEQUENCE [LARGE SCALE GENOMIC DNA]</scope>
    <source>
        <strain evidence="3 5">AP103</strain>
    </source>
</reference>
<reference evidence="3" key="2">
    <citation type="submission" date="2012-05" db="EMBL/GenBank/DDBJ databases">
        <authorList>
            <person name="Park J.-H."/>
            <person name="Zylstra G.J."/>
            <person name="Chae J.-C."/>
        </authorList>
    </citation>
    <scope>NUCLEOTIDE SEQUENCE</scope>
    <source>
        <strain evidence="3">AP103</strain>
    </source>
</reference>
<dbReference type="EMBL" id="AKGD01000001">
    <property type="protein sequence ID" value="EIT69912.1"/>
    <property type="molecule type" value="Genomic_DNA"/>
</dbReference>
<evidence type="ECO:0000256" key="1">
    <source>
        <dbReference type="PROSITE-ProRule" id="PRU00339"/>
    </source>
</evidence>
<protein>
    <submittedName>
        <fullName evidence="3">Uncharacterized protein</fullName>
    </submittedName>
</protein>
<dbReference type="Gene3D" id="1.25.40.10">
    <property type="entry name" value="Tetratricopeptide repeat domain"/>
    <property type="match status" value="2"/>
</dbReference>
<dbReference type="PANTHER" id="PTHR12558:SF33">
    <property type="entry name" value="BLL7664 PROTEIN"/>
    <property type="match status" value="1"/>
</dbReference>
<proteinExistence type="predicted"/>
<dbReference type="PROSITE" id="PS50005">
    <property type="entry name" value="TPR"/>
    <property type="match status" value="1"/>
</dbReference>
<keyword evidence="2" id="KW-0732">Signal</keyword>
<dbReference type="Pfam" id="PF14559">
    <property type="entry name" value="TPR_19"/>
    <property type="match status" value="4"/>
</dbReference>
<dbReference type="InterPro" id="IPR011990">
    <property type="entry name" value="TPR-like_helical_dom_sf"/>
</dbReference>
<comment type="caution">
    <text evidence="3">The sequence shown here is derived from an EMBL/GenBank/DDBJ whole genome shotgun (WGS) entry which is preliminary data.</text>
</comment>
<dbReference type="SMART" id="SM00028">
    <property type="entry name" value="TPR"/>
    <property type="match status" value="6"/>
</dbReference>
<evidence type="ECO:0000313" key="4">
    <source>
        <dbReference type="EMBL" id="EIT70099.1"/>
    </source>
</evidence>
<sequence>MHRRLAPITLASALLATSIAPNAWAQKDDDAPVQTVEAESTSGATVTDPEARFHIMAGEMAAARNEPGLAAAEFLAALRKVDDPALAARATGLAFTAGSANLVELAAQRWLELDANNMDPREVLLAMNLQRNEVEGAYTQAKAIVEGHGGGREDGFRHVGVLMVQQPGKNDTAIAVLDRLSSEYPKESGAYYATALLALRQDRVDTAETAIRKAVELNPDSRENVLLLVGVLVRAGKLDEADRSIEALTRKYPKESADMRMAYAKLLVESQQRDRARQQVERILKADAKNKDARYALAVFQLNDNDLDGARKQFEQLSKDIDRGPDARFQLGRIAEQQKRYDDALSLYDSVGSGPQALDAAVRRAAVLTRLGRVDQARETLHRMRDQFPPLRERLLLAEGEMLLTAGRRDEALAAYNDGLRELPGNADLLYGRSLVFDQLGRSAEAEADLRGILKAKPDDARALNALGYMLSNGSKDRLPEARDLIEKALKLEPEDPAIIDSLGWINFKLGKAETAKDLLAKAHGITPDPEIAAHLGEVLWTLGQRDQAKAVWSDALKGSPDHEVLKETIKRLSP</sequence>
<dbReference type="PATRIC" id="fig|1172194.4.peg.225"/>
<keyword evidence="5" id="KW-1185">Reference proteome</keyword>
<accession>I7ZDY1</accession>
<dbReference type="EMBL" id="AKGD01000001">
    <property type="protein sequence ID" value="EIT70099.1"/>
    <property type="molecule type" value="Genomic_DNA"/>
</dbReference>
<evidence type="ECO:0000256" key="2">
    <source>
        <dbReference type="SAM" id="SignalP"/>
    </source>
</evidence>
<dbReference type="Proteomes" id="UP000003704">
    <property type="component" value="Unassembled WGS sequence"/>
</dbReference>
<dbReference type="STRING" id="1172194.WQQ_00490"/>
<dbReference type="PANTHER" id="PTHR12558">
    <property type="entry name" value="CELL DIVISION CYCLE 16,23,27"/>
    <property type="match status" value="1"/>
</dbReference>
<dbReference type="SUPFAM" id="SSF48452">
    <property type="entry name" value="TPR-like"/>
    <property type="match status" value="2"/>
</dbReference>
<evidence type="ECO:0000313" key="3">
    <source>
        <dbReference type="EMBL" id="EIT69912.1"/>
    </source>
</evidence>
<organism evidence="3 5">
    <name type="scientific">Hydrocarboniphaga effusa AP103</name>
    <dbReference type="NCBI Taxonomy" id="1172194"/>
    <lineage>
        <taxon>Bacteria</taxon>
        <taxon>Pseudomonadati</taxon>
        <taxon>Pseudomonadota</taxon>
        <taxon>Gammaproteobacteria</taxon>
        <taxon>Nevskiales</taxon>
        <taxon>Nevskiaceae</taxon>
        <taxon>Hydrocarboniphaga</taxon>
    </lineage>
</organism>
<feature type="signal peptide" evidence="2">
    <location>
        <begin position="1"/>
        <end position="25"/>
    </location>
</feature>
<keyword evidence="1" id="KW-0802">TPR repeat</keyword>
<feature type="chain" id="PRO_5007674465" evidence="2">
    <location>
        <begin position="26"/>
        <end position="575"/>
    </location>
</feature>
<gene>
    <name evidence="3" type="ORF">WQQ_00490</name>
    <name evidence="4" type="ORF">WQQ_02360</name>
</gene>
<evidence type="ECO:0000313" key="5">
    <source>
        <dbReference type="Proteomes" id="UP000003704"/>
    </source>
</evidence>
<dbReference type="InterPro" id="IPR019734">
    <property type="entry name" value="TPR_rpt"/>
</dbReference>
<dbReference type="AlphaFoldDB" id="I7ZDY1"/>
<name>I7ZDY1_9GAMM</name>